<feature type="region of interest" description="Disordered" evidence="1">
    <location>
        <begin position="1"/>
        <end position="37"/>
    </location>
</feature>
<accession>A0A1M2V247</accession>
<feature type="region of interest" description="Disordered" evidence="1">
    <location>
        <begin position="145"/>
        <end position="185"/>
    </location>
</feature>
<sequence length="454" mass="48687">MNLDLSMFASSPRAARGYTPPPTRRSTTPRNASAGPSTFSAELEACAELHAGLCFLPLEDAPSSSQNPDVTAALHHTQPSCEVPGYQTTTSVLPPATPYATPSAANVPELAEIVRPPSLPLEPVPFPPTLNWPPLGQRQLEAVHRRPLSQPPPPVSFMPRPPQSRASQPRPLQRARPPLTRKQAEQRADTLLRLQKQRADVGNAQGPAASSGRNDMAGFNATTSSMGVGSHAQNQNGPFPPWEAEQSAASDAHNPAAAPAAHTRPPENRNWPDVDAHPQSSEAVAATQWTAENAQYLEQKRQTLMRAYMCTYIAGGGPVSALEGLPSSMAAPFLESATPAVHVPVTGVPYPQPTAAGSSNAALPQNARTAPEPASPDSSSDTSSNEPGAKRILTPVEEAFQRRRAWNPDADRFVGHCWYGYVGEDGFIRSFDPPRPCDGLCESHRVLREGVRRR</sequence>
<organism evidence="2 3">
    <name type="scientific">Trametes pubescens</name>
    <name type="common">White-rot fungus</name>
    <dbReference type="NCBI Taxonomy" id="154538"/>
    <lineage>
        <taxon>Eukaryota</taxon>
        <taxon>Fungi</taxon>
        <taxon>Dikarya</taxon>
        <taxon>Basidiomycota</taxon>
        <taxon>Agaricomycotina</taxon>
        <taxon>Agaricomycetes</taxon>
        <taxon>Polyporales</taxon>
        <taxon>Polyporaceae</taxon>
        <taxon>Trametes</taxon>
    </lineage>
</organism>
<reference evidence="2 3" key="1">
    <citation type="submission" date="2016-10" db="EMBL/GenBank/DDBJ databases">
        <title>Genome sequence of the basidiomycete white-rot fungus Trametes pubescens.</title>
        <authorList>
            <person name="Makela M.R."/>
            <person name="Granchi Z."/>
            <person name="Peng M."/>
            <person name="De Vries R.P."/>
            <person name="Grigoriev I."/>
            <person name="Riley R."/>
            <person name="Hilden K."/>
        </authorList>
    </citation>
    <scope>NUCLEOTIDE SEQUENCE [LARGE SCALE GENOMIC DNA]</scope>
    <source>
        <strain evidence="2 3">FBCC735</strain>
    </source>
</reference>
<feature type="compositionally biased region" description="Low complexity" evidence="1">
    <location>
        <begin position="247"/>
        <end position="262"/>
    </location>
</feature>
<dbReference type="AlphaFoldDB" id="A0A1M2V247"/>
<dbReference type="Proteomes" id="UP000184267">
    <property type="component" value="Unassembled WGS sequence"/>
</dbReference>
<proteinExistence type="predicted"/>
<evidence type="ECO:0000313" key="2">
    <source>
        <dbReference type="EMBL" id="OJT01655.1"/>
    </source>
</evidence>
<feature type="region of interest" description="Disordered" evidence="1">
    <location>
        <begin position="198"/>
        <end position="283"/>
    </location>
</feature>
<feature type="compositionally biased region" description="Pro residues" evidence="1">
    <location>
        <begin position="149"/>
        <end position="162"/>
    </location>
</feature>
<dbReference type="OMA" id="GHCWYGY"/>
<dbReference type="EMBL" id="MNAD01001728">
    <property type="protein sequence ID" value="OJT01655.1"/>
    <property type="molecule type" value="Genomic_DNA"/>
</dbReference>
<dbReference type="OrthoDB" id="10652184at2759"/>
<feature type="compositionally biased region" description="Low complexity" evidence="1">
    <location>
        <begin position="163"/>
        <end position="178"/>
    </location>
</feature>
<feature type="region of interest" description="Disordered" evidence="1">
    <location>
        <begin position="352"/>
        <end position="392"/>
    </location>
</feature>
<protein>
    <submittedName>
        <fullName evidence="2">Uncharacterized protein</fullName>
    </submittedName>
</protein>
<evidence type="ECO:0000256" key="1">
    <source>
        <dbReference type="SAM" id="MobiDB-lite"/>
    </source>
</evidence>
<feature type="compositionally biased region" description="Low complexity" evidence="1">
    <location>
        <begin position="369"/>
        <end position="387"/>
    </location>
</feature>
<comment type="caution">
    <text evidence="2">The sequence shown here is derived from an EMBL/GenBank/DDBJ whole genome shotgun (WGS) entry which is preliminary data.</text>
</comment>
<evidence type="ECO:0000313" key="3">
    <source>
        <dbReference type="Proteomes" id="UP000184267"/>
    </source>
</evidence>
<gene>
    <name evidence="2" type="ORF">TRAPUB_7913</name>
</gene>
<name>A0A1M2V247_TRAPU</name>
<feature type="compositionally biased region" description="Polar residues" evidence="1">
    <location>
        <begin position="355"/>
        <end position="368"/>
    </location>
</feature>
<keyword evidence="3" id="KW-1185">Reference proteome</keyword>
<feature type="compositionally biased region" description="Polar residues" evidence="1">
    <location>
        <begin position="220"/>
        <end position="237"/>
    </location>
</feature>
<feature type="compositionally biased region" description="Basic and acidic residues" evidence="1">
    <location>
        <begin position="264"/>
        <end position="276"/>
    </location>
</feature>